<protein>
    <submittedName>
        <fullName evidence="1">Acetyltransferase, GNAT family</fullName>
    </submittedName>
</protein>
<gene>
    <name evidence="1" type="ORF">EVA_02600</name>
</gene>
<proteinExistence type="predicted"/>
<reference evidence="1" key="1">
    <citation type="journal article" date="2012" name="PLoS ONE">
        <title>Gene sets for utilization of primary and secondary nutrition supplies in the distal gut of endangered iberian lynx.</title>
        <authorList>
            <person name="Alcaide M."/>
            <person name="Messina E."/>
            <person name="Richter M."/>
            <person name="Bargiela R."/>
            <person name="Peplies J."/>
            <person name="Huws S.A."/>
            <person name="Newbold C.J."/>
            <person name="Golyshin P.N."/>
            <person name="Simon M.A."/>
            <person name="Lopez G."/>
            <person name="Yakimov M.M."/>
            <person name="Ferrer M."/>
        </authorList>
    </citation>
    <scope>NUCLEOTIDE SEQUENCE</scope>
</reference>
<dbReference type="Gene3D" id="3.40.630.30">
    <property type="match status" value="1"/>
</dbReference>
<organism evidence="1">
    <name type="scientific">gut metagenome</name>
    <dbReference type="NCBI Taxonomy" id="749906"/>
    <lineage>
        <taxon>unclassified sequences</taxon>
        <taxon>metagenomes</taxon>
        <taxon>organismal metagenomes</taxon>
    </lineage>
</organism>
<sequence length="50" mass="5917">LIRHLIQQAQDWGVKSINLTSRPERVAANLFYQSEGFKPRNTNVYRWKGE</sequence>
<dbReference type="EMBL" id="AMCI01000426">
    <property type="protein sequence ID" value="EJX09287.1"/>
    <property type="molecule type" value="Genomic_DNA"/>
</dbReference>
<comment type="caution">
    <text evidence="1">The sequence shown here is derived from an EMBL/GenBank/DDBJ whole genome shotgun (WGS) entry which is preliminary data.</text>
</comment>
<dbReference type="SUPFAM" id="SSF55729">
    <property type="entry name" value="Acyl-CoA N-acyltransferases (Nat)"/>
    <property type="match status" value="1"/>
</dbReference>
<evidence type="ECO:0000313" key="1">
    <source>
        <dbReference type="EMBL" id="EJX09287.1"/>
    </source>
</evidence>
<accession>J9GMN7</accession>
<feature type="non-terminal residue" evidence="1">
    <location>
        <position position="1"/>
    </location>
</feature>
<dbReference type="AlphaFoldDB" id="J9GMN7"/>
<keyword evidence="1" id="KW-0808">Transferase</keyword>
<dbReference type="GO" id="GO:0016740">
    <property type="term" value="F:transferase activity"/>
    <property type="evidence" value="ECO:0007669"/>
    <property type="project" value="UniProtKB-KW"/>
</dbReference>
<name>J9GMN7_9ZZZZ</name>
<dbReference type="InterPro" id="IPR016181">
    <property type="entry name" value="Acyl_CoA_acyltransferase"/>
</dbReference>